<dbReference type="Pfam" id="PF21457">
    <property type="entry name" value="zf-CCCH_2-like_3"/>
    <property type="match status" value="1"/>
</dbReference>
<dbReference type="Pfam" id="PF21803">
    <property type="entry name" value="Nab2-zf4"/>
    <property type="match status" value="1"/>
</dbReference>
<feature type="domain" description="Nuclear polyadenylated RNA-binding 2 protein CCCH zinc finger 1" evidence="10">
    <location>
        <begin position="237"/>
        <end position="263"/>
    </location>
</feature>
<dbReference type="InterPro" id="IPR041044">
    <property type="entry name" value="Nab2p_Zf1"/>
</dbReference>
<dbReference type="FunFam" id="4.10.1000.40:FF:000005">
    <property type="entry name" value="Polyadenylated RNA binding protein"/>
    <property type="match status" value="1"/>
</dbReference>
<evidence type="ECO:0000256" key="4">
    <source>
        <dbReference type="ARBA" id="ARBA00022737"/>
    </source>
</evidence>
<accession>A0AAN8A927</accession>
<dbReference type="GO" id="GO:0005737">
    <property type="term" value="C:cytoplasm"/>
    <property type="evidence" value="ECO:0007669"/>
    <property type="project" value="TreeGrafter"/>
</dbReference>
<dbReference type="PANTHER" id="PTHR14738">
    <property type="entry name" value="ZINC FINGER CCCH DOMAIN-CONTAINING PROTEIN 14"/>
    <property type="match status" value="1"/>
</dbReference>
<evidence type="ECO:0000256" key="1">
    <source>
        <dbReference type="ARBA" id="ARBA00004123"/>
    </source>
</evidence>
<feature type="compositionally biased region" description="Low complexity" evidence="8">
    <location>
        <begin position="102"/>
        <end position="111"/>
    </location>
</feature>
<dbReference type="Pfam" id="PF14608">
    <property type="entry name" value="zf-CCCH_2"/>
    <property type="match status" value="4"/>
</dbReference>
<name>A0AAN8A927_9SACH</name>
<feature type="domain" description="RNA-binding Nab2-type zinc finger" evidence="11">
    <location>
        <begin position="266"/>
        <end position="294"/>
    </location>
</feature>
<evidence type="ECO:0000259" key="11">
    <source>
        <dbReference type="Pfam" id="PF21457"/>
    </source>
</evidence>
<sequence length="541" mass="60025">MSQEQYTENLKVIVAEQLKGVNNFTEDVNYVAEYIVLLIVNGGDVESIVKELSTLFDAIPVEVLTDIVQTDFFALEALQQGETVESIVSKIRELNAIQQQQVQQQQEPAQQPMSHIQSDQPKPVQQEINQPETTTEQQPQVVSAFSNVISTEKANDSNDVTMGNDEITPTNYQPRFSSRGRGSGSVGKSRRGGRGSAPRGNRSYGHNNNTGRFNPLAKALGMTLGNGPDKNNKHNLNFVATKKEGRCKLFPHCPLGKSCPHAHPTKVCNEYPNCPKPPGTCEFLHPNEDEELMKDIERTREEFQKRKAALLAARQKPVQTGLVICKFGILCSNPLCPFGHPTPANEDAKVIDLAWCPNNLKCEDKECRKAHSSLSKIRQVAPMGRPVGVNGVGSTTTPKPPIEKSLEQCKYGPRCTNKRCKYRHARTPIMCRDGANCTRIDCIFGHPINEDCRFGVSCKNPTCLFRHPEGRTQPMQNPTTDPAATSFIPQQQVPTNERLFALPEGAHIEQAPPQQPEVQQIHQQAYQPPFLSQGQGDTEMS</sequence>
<evidence type="ECO:0000256" key="2">
    <source>
        <dbReference type="ARBA" id="ARBA00008423"/>
    </source>
</evidence>
<evidence type="ECO:0000259" key="10">
    <source>
        <dbReference type="Pfam" id="PF18260"/>
    </source>
</evidence>
<evidence type="ECO:0000259" key="12">
    <source>
        <dbReference type="Pfam" id="PF21803"/>
    </source>
</evidence>
<keyword evidence="4" id="KW-0677">Repeat</keyword>
<keyword evidence="5" id="KW-0863">Zinc-finger</keyword>
<feature type="compositionally biased region" description="Polar residues" evidence="8">
    <location>
        <begin position="141"/>
        <end position="174"/>
    </location>
</feature>
<evidence type="ECO:0000256" key="6">
    <source>
        <dbReference type="ARBA" id="ARBA00022833"/>
    </source>
</evidence>
<dbReference type="GO" id="GO:0008270">
    <property type="term" value="F:zinc ion binding"/>
    <property type="evidence" value="ECO:0007669"/>
    <property type="project" value="UniProtKB-KW"/>
</dbReference>
<dbReference type="GO" id="GO:0008143">
    <property type="term" value="F:poly(A) binding"/>
    <property type="evidence" value="ECO:0007669"/>
    <property type="project" value="InterPro"/>
</dbReference>
<dbReference type="Gene3D" id="4.10.1000.40">
    <property type="match status" value="3"/>
</dbReference>
<comment type="caution">
    <text evidence="13">The sequence shown here is derived from an EMBL/GenBank/DDBJ whole genome shotgun (WGS) entry which is preliminary data.</text>
</comment>
<dbReference type="GO" id="GO:0005634">
    <property type="term" value="C:nucleus"/>
    <property type="evidence" value="ECO:0007669"/>
    <property type="project" value="UniProtKB-SubCell"/>
</dbReference>
<keyword evidence="14" id="KW-1185">Reference proteome</keyword>
<proteinExistence type="inferred from homology"/>
<evidence type="ECO:0000313" key="13">
    <source>
        <dbReference type="EMBL" id="KAK5781181.1"/>
    </source>
</evidence>
<gene>
    <name evidence="13" type="ORF">RI543_001576</name>
</gene>
<dbReference type="Pfam" id="PF11517">
    <property type="entry name" value="Nab2"/>
    <property type="match status" value="1"/>
</dbReference>
<comment type="similarity">
    <text evidence="2">Belongs to the ZC3H14 family.</text>
</comment>
<organism evidence="13 14">
    <name type="scientific">Arxiozyma heterogenica</name>
    <dbReference type="NCBI Taxonomy" id="278026"/>
    <lineage>
        <taxon>Eukaryota</taxon>
        <taxon>Fungi</taxon>
        <taxon>Dikarya</taxon>
        <taxon>Ascomycota</taxon>
        <taxon>Saccharomycotina</taxon>
        <taxon>Saccharomycetes</taxon>
        <taxon>Saccharomycetales</taxon>
        <taxon>Saccharomycetaceae</taxon>
        <taxon>Arxiozyma</taxon>
    </lineage>
</organism>
<comment type="subcellular location">
    <subcellularLocation>
        <location evidence="1">Nucleus</location>
    </subcellularLocation>
</comment>
<dbReference type="InterPro" id="IPR049017">
    <property type="entry name" value="Nab2_Znf4"/>
</dbReference>
<dbReference type="GO" id="GO:0043488">
    <property type="term" value="P:regulation of mRNA stability"/>
    <property type="evidence" value="ECO:0007669"/>
    <property type="project" value="InterPro"/>
</dbReference>
<dbReference type="AlphaFoldDB" id="A0AAN8A927"/>
<evidence type="ECO:0000256" key="3">
    <source>
        <dbReference type="ARBA" id="ARBA00022723"/>
    </source>
</evidence>
<evidence type="ECO:0008006" key="15">
    <source>
        <dbReference type="Google" id="ProtNLM"/>
    </source>
</evidence>
<feature type="region of interest" description="Disordered" evidence="8">
    <location>
        <begin position="102"/>
        <end position="212"/>
    </location>
</feature>
<feature type="compositionally biased region" description="Low complexity" evidence="8">
    <location>
        <begin position="125"/>
        <end position="140"/>
    </location>
</feature>
<evidence type="ECO:0000256" key="5">
    <source>
        <dbReference type="ARBA" id="ARBA00022771"/>
    </source>
</evidence>
<dbReference type="InterPro" id="IPR043094">
    <property type="entry name" value="Nab2/ZC3H14_N_sf"/>
</dbReference>
<dbReference type="EMBL" id="JAWIZZ010000038">
    <property type="protein sequence ID" value="KAK5781181.1"/>
    <property type="molecule type" value="Genomic_DNA"/>
</dbReference>
<keyword evidence="3" id="KW-0479">Metal-binding</keyword>
<protein>
    <recommendedName>
        <fullName evidence="15">Nuclear polyadenylated RNA-binding protein NAB2</fullName>
    </recommendedName>
</protein>
<reference evidence="14" key="1">
    <citation type="submission" date="2023-07" db="EMBL/GenBank/DDBJ databases">
        <title>A draft genome of Kazachstania heterogenica Y-27499.</title>
        <authorList>
            <person name="Donic C."/>
            <person name="Kralova J.S."/>
            <person name="Fidel L."/>
            <person name="Ben-Dor S."/>
            <person name="Jung S."/>
        </authorList>
    </citation>
    <scope>NUCLEOTIDE SEQUENCE [LARGE SCALE GENOMIC DNA]</scope>
    <source>
        <strain evidence="14">Y27499</strain>
    </source>
</reference>
<evidence type="ECO:0000256" key="7">
    <source>
        <dbReference type="ARBA" id="ARBA00023242"/>
    </source>
</evidence>
<dbReference type="Gene3D" id="1.10.340.40">
    <property type="entry name" value="Nuclear abundant poly(A) RNA-bind protein 2, N-terminal domain"/>
    <property type="match status" value="1"/>
</dbReference>
<dbReference type="InterPro" id="IPR021083">
    <property type="entry name" value="Nab2_N"/>
</dbReference>
<dbReference type="FunFam" id="4.10.1000.40:FF:000003">
    <property type="entry name" value="Nuclear polyadenylated RNA-binding protein NAB2"/>
    <property type="match status" value="1"/>
</dbReference>
<keyword evidence="6" id="KW-0862">Zinc</keyword>
<dbReference type="Pfam" id="PF18260">
    <property type="entry name" value="Nab2p_Zf1"/>
    <property type="match status" value="1"/>
</dbReference>
<feature type="region of interest" description="Disordered" evidence="8">
    <location>
        <begin position="507"/>
        <end position="541"/>
    </location>
</feature>
<evidence type="ECO:0000313" key="14">
    <source>
        <dbReference type="Proteomes" id="UP001306508"/>
    </source>
</evidence>
<evidence type="ECO:0000259" key="9">
    <source>
        <dbReference type="Pfam" id="PF11517"/>
    </source>
</evidence>
<dbReference type="Proteomes" id="UP001306508">
    <property type="component" value="Unassembled WGS sequence"/>
</dbReference>
<dbReference type="InterPro" id="IPR048410">
    <property type="entry name" value="Znf-CCCH_2-like_3"/>
</dbReference>
<feature type="compositionally biased region" description="Low complexity" evidence="8">
    <location>
        <begin position="509"/>
        <end position="524"/>
    </location>
</feature>
<dbReference type="InterPro" id="IPR040366">
    <property type="entry name" value="Nab2/ZC3H14"/>
</dbReference>
<feature type="domain" description="Nuclear abundant poly(A) RNA-binding protein Nab2 N-terminal" evidence="9">
    <location>
        <begin position="1"/>
        <end position="100"/>
    </location>
</feature>
<feature type="domain" description="Nab2 type CCCH zinc finger 4" evidence="12">
    <location>
        <begin position="344"/>
        <end position="372"/>
    </location>
</feature>
<keyword evidence="7" id="KW-0539">Nucleus</keyword>
<feature type="compositionally biased region" description="Polar residues" evidence="8">
    <location>
        <begin position="530"/>
        <end position="541"/>
    </location>
</feature>
<dbReference type="PANTHER" id="PTHR14738:SF29">
    <property type="entry name" value="ZINC FINGER CCCH DOMAIN-CONTAINING PROTEIN 14"/>
    <property type="match status" value="1"/>
</dbReference>
<evidence type="ECO:0000256" key="8">
    <source>
        <dbReference type="SAM" id="MobiDB-lite"/>
    </source>
</evidence>